<evidence type="ECO:0000313" key="2">
    <source>
        <dbReference type="Proteomes" id="UP000015105"/>
    </source>
</evidence>
<dbReference type="InterPro" id="IPR045055">
    <property type="entry name" value="DNA2/NAM7-like"/>
</dbReference>
<reference evidence="1" key="4">
    <citation type="submission" date="2019-03" db="UniProtKB">
        <authorList>
            <consortium name="EnsemblPlants"/>
        </authorList>
    </citation>
    <scope>IDENTIFICATION</scope>
</reference>
<dbReference type="Proteomes" id="UP000015105">
    <property type="component" value="Chromosome 3D"/>
</dbReference>
<sequence>MRSSREHKYHLGPSDVSSQRVAKGLAALFDALATFNNLLSIEAVTENDVKIAFECASITSSRVKFSTVKSRNKHRQPMSANVKEIRRSKDKCVEQLEYVKRVLNFPHTKNVEWMRRYLIEESKILLSTPSDAHGLHYVSNDKIRMLIVIGAAQIKECEVVAAFSLPSIGHISLIGDDAQLCSPTKSEVSHVILQANS</sequence>
<dbReference type="InterPro" id="IPR027417">
    <property type="entry name" value="P-loop_NTPase"/>
</dbReference>
<accession>A0A453EMG3</accession>
<dbReference type="Gramene" id="AET3Gv20400000.25">
    <property type="protein sequence ID" value="AET3Gv20400000.25"/>
    <property type="gene ID" value="AET3Gv20400000"/>
</dbReference>
<dbReference type="AlphaFoldDB" id="A0A453EMG3"/>
<dbReference type="EnsemblPlants" id="AET3Gv20400000.25">
    <property type="protein sequence ID" value="AET3Gv20400000.25"/>
    <property type="gene ID" value="AET3Gv20400000"/>
</dbReference>
<name>A0A453EMG3_AEGTS</name>
<dbReference type="EnsemblPlants" id="AET3Gv20400000.15">
    <property type="protein sequence ID" value="AET3Gv20400000.15"/>
    <property type="gene ID" value="AET3Gv20400000"/>
</dbReference>
<dbReference type="Gene3D" id="3.40.50.300">
    <property type="entry name" value="P-loop containing nucleotide triphosphate hydrolases"/>
    <property type="match status" value="1"/>
</dbReference>
<dbReference type="PANTHER" id="PTHR10887">
    <property type="entry name" value="DNA2/NAM7 HELICASE FAMILY"/>
    <property type="match status" value="1"/>
</dbReference>
<keyword evidence="2" id="KW-1185">Reference proteome</keyword>
<reference evidence="1" key="5">
    <citation type="journal article" date="2021" name="G3 (Bethesda)">
        <title>Aegilops tauschii genome assembly Aet v5.0 features greater sequence contiguity and improved annotation.</title>
        <authorList>
            <person name="Wang L."/>
            <person name="Zhu T."/>
            <person name="Rodriguez J.C."/>
            <person name="Deal K.R."/>
            <person name="Dubcovsky J."/>
            <person name="McGuire P.E."/>
            <person name="Lux T."/>
            <person name="Spannagl M."/>
            <person name="Mayer K.F.X."/>
            <person name="Baldrich P."/>
            <person name="Meyers B.C."/>
            <person name="Huo N."/>
            <person name="Gu Y.Q."/>
            <person name="Zhou H."/>
            <person name="Devos K.M."/>
            <person name="Bennetzen J.L."/>
            <person name="Unver T."/>
            <person name="Budak H."/>
            <person name="Gulick P.J."/>
            <person name="Galiba G."/>
            <person name="Kalapos B."/>
            <person name="Nelson D.R."/>
            <person name="Li P."/>
            <person name="You F.M."/>
            <person name="Luo M.C."/>
            <person name="Dvorak J."/>
        </authorList>
    </citation>
    <scope>NUCLEOTIDE SEQUENCE [LARGE SCALE GENOMIC DNA]</scope>
    <source>
        <strain evidence="1">cv. AL8/78</strain>
    </source>
</reference>
<proteinExistence type="predicted"/>
<reference evidence="2" key="1">
    <citation type="journal article" date="2014" name="Science">
        <title>Ancient hybridizations among the ancestral genomes of bread wheat.</title>
        <authorList>
            <consortium name="International Wheat Genome Sequencing Consortium,"/>
            <person name="Marcussen T."/>
            <person name="Sandve S.R."/>
            <person name="Heier L."/>
            <person name="Spannagl M."/>
            <person name="Pfeifer M."/>
            <person name="Jakobsen K.S."/>
            <person name="Wulff B.B."/>
            <person name="Steuernagel B."/>
            <person name="Mayer K.F."/>
            <person name="Olsen O.A."/>
        </authorList>
    </citation>
    <scope>NUCLEOTIDE SEQUENCE [LARGE SCALE GENOMIC DNA]</scope>
    <source>
        <strain evidence="2">cv. AL8/78</strain>
    </source>
</reference>
<reference evidence="2" key="2">
    <citation type="journal article" date="2017" name="Nat. Plants">
        <title>The Aegilops tauschii genome reveals multiple impacts of transposons.</title>
        <authorList>
            <person name="Zhao G."/>
            <person name="Zou C."/>
            <person name="Li K."/>
            <person name="Wang K."/>
            <person name="Li T."/>
            <person name="Gao L."/>
            <person name="Zhang X."/>
            <person name="Wang H."/>
            <person name="Yang Z."/>
            <person name="Liu X."/>
            <person name="Jiang W."/>
            <person name="Mao L."/>
            <person name="Kong X."/>
            <person name="Jiao Y."/>
            <person name="Jia J."/>
        </authorList>
    </citation>
    <scope>NUCLEOTIDE SEQUENCE [LARGE SCALE GENOMIC DNA]</scope>
    <source>
        <strain evidence="2">cv. AL8/78</strain>
    </source>
</reference>
<evidence type="ECO:0008006" key="3">
    <source>
        <dbReference type="Google" id="ProtNLM"/>
    </source>
</evidence>
<protein>
    <recommendedName>
        <fullName evidence="3">DNA2/NAM7 helicase helicase domain-containing protein</fullName>
    </recommendedName>
</protein>
<organism evidence="1 2">
    <name type="scientific">Aegilops tauschii subsp. strangulata</name>
    <name type="common">Goatgrass</name>
    <dbReference type="NCBI Taxonomy" id="200361"/>
    <lineage>
        <taxon>Eukaryota</taxon>
        <taxon>Viridiplantae</taxon>
        <taxon>Streptophyta</taxon>
        <taxon>Embryophyta</taxon>
        <taxon>Tracheophyta</taxon>
        <taxon>Spermatophyta</taxon>
        <taxon>Magnoliopsida</taxon>
        <taxon>Liliopsida</taxon>
        <taxon>Poales</taxon>
        <taxon>Poaceae</taxon>
        <taxon>BOP clade</taxon>
        <taxon>Pooideae</taxon>
        <taxon>Triticodae</taxon>
        <taxon>Triticeae</taxon>
        <taxon>Triticinae</taxon>
        <taxon>Aegilops</taxon>
    </lineage>
</organism>
<reference evidence="1" key="3">
    <citation type="journal article" date="2017" name="Nature">
        <title>Genome sequence of the progenitor of the wheat D genome Aegilops tauschii.</title>
        <authorList>
            <person name="Luo M.C."/>
            <person name="Gu Y.Q."/>
            <person name="Puiu D."/>
            <person name="Wang H."/>
            <person name="Twardziok S.O."/>
            <person name="Deal K.R."/>
            <person name="Huo N."/>
            <person name="Zhu T."/>
            <person name="Wang L."/>
            <person name="Wang Y."/>
            <person name="McGuire P.E."/>
            <person name="Liu S."/>
            <person name="Long H."/>
            <person name="Ramasamy R.K."/>
            <person name="Rodriguez J.C."/>
            <person name="Van S.L."/>
            <person name="Yuan L."/>
            <person name="Wang Z."/>
            <person name="Xia Z."/>
            <person name="Xiao L."/>
            <person name="Anderson O.D."/>
            <person name="Ouyang S."/>
            <person name="Liang Y."/>
            <person name="Zimin A.V."/>
            <person name="Pertea G."/>
            <person name="Qi P."/>
            <person name="Bennetzen J.L."/>
            <person name="Dai X."/>
            <person name="Dawson M.W."/>
            <person name="Muller H.G."/>
            <person name="Kugler K."/>
            <person name="Rivarola-Duarte L."/>
            <person name="Spannagl M."/>
            <person name="Mayer K.F.X."/>
            <person name="Lu F.H."/>
            <person name="Bevan M.W."/>
            <person name="Leroy P."/>
            <person name="Li P."/>
            <person name="You F.M."/>
            <person name="Sun Q."/>
            <person name="Liu Z."/>
            <person name="Lyons E."/>
            <person name="Wicker T."/>
            <person name="Salzberg S.L."/>
            <person name="Devos K.M."/>
            <person name="Dvorak J."/>
        </authorList>
    </citation>
    <scope>NUCLEOTIDE SEQUENCE [LARGE SCALE GENOMIC DNA]</scope>
    <source>
        <strain evidence="1">cv. AL8/78</strain>
    </source>
</reference>
<dbReference type="PANTHER" id="PTHR10887:SF522">
    <property type="entry name" value="P-LOOP CONTAINING NUCLEOSIDE TRIPHOSPHATE HYDROLASES SUPERFAMILY PROTEIN"/>
    <property type="match status" value="1"/>
</dbReference>
<dbReference type="Gramene" id="AET3Gv20400000.15">
    <property type="protein sequence ID" value="AET3Gv20400000.15"/>
    <property type="gene ID" value="AET3Gv20400000"/>
</dbReference>
<evidence type="ECO:0000313" key="1">
    <source>
        <dbReference type="EnsemblPlants" id="AET3Gv20400000.15"/>
    </source>
</evidence>